<organism evidence="2 3">
    <name type="scientific">Synchytrium microbalum</name>
    <dbReference type="NCBI Taxonomy" id="1806994"/>
    <lineage>
        <taxon>Eukaryota</taxon>
        <taxon>Fungi</taxon>
        <taxon>Fungi incertae sedis</taxon>
        <taxon>Chytridiomycota</taxon>
        <taxon>Chytridiomycota incertae sedis</taxon>
        <taxon>Chytridiomycetes</taxon>
        <taxon>Synchytriales</taxon>
        <taxon>Synchytriaceae</taxon>
        <taxon>Synchytrium</taxon>
    </lineage>
</organism>
<dbReference type="RefSeq" id="XP_031022363.1">
    <property type="nucleotide sequence ID" value="XM_031171666.1"/>
</dbReference>
<sequence length="287" mass="32413">MEKSAHDTFFVTECLDLENIYIQTSFNAGTSTSWVRADPLQTDIAIVDFSNMTTEWWGVNDQIKSHAQRIANGTGAIVVVPDMYNGKQGLNAEEASHLMGNLDWKNAIQQLDQLVEDLRDEKSHNQPPSDIRKVGCIGFCMGSALTLALASRYTGKPHPLNACVAFYGVPDQKTFDLSHIPLKTPVQAHFGALDAHKGFSDIETAKKLEQLWKKAVKEKGGRHAEGIHKDEFDVYIYDSYGHAFMNDEAWSRERRRELKMAGEYDHDFANQVWSKVFAFFTKHLKSV</sequence>
<dbReference type="EMBL" id="QEAO01000057">
    <property type="protein sequence ID" value="TPX30775.1"/>
    <property type="molecule type" value="Genomic_DNA"/>
</dbReference>
<dbReference type="InterPro" id="IPR029058">
    <property type="entry name" value="AB_hydrolase_fold"/>
</dbReference>
<protein>
    <recommendedName>
        <fullName evidence="1">Dienelactone hydrolase domain-containing protein</fullName>
    </recommendedName>
</protein>
<feature type="domain" description="Dienelactone hydrolase" evidence="1">
    <location>
        <begin position="53"/>
        <end position="283"/>
    </location>
</feature>
<dbReference type="OrthoDB" id="17560at2759"/>
<evidence type="ECO:0000313" key="2">
    <source>
        <dbReference type="EMBL" id="TPX30775.1"/>
    </source>
</evidence>
<dbReference type="AlphaFoldDB" id="A0A507BZM0"/>
<evidence type="ECO:0000313" key="3">
    <source>
        <dbReference type="Proteomes" id="UP000319731"/>
    </source>
</evidence>
<reference evidence="2 3" key="1">
    <citation type="journal article" date="2019" name="Sci. Rep.">
        <title>Comparative genomics of chytrid fungi reveal insights into the obligate biotrophic and pathogenic lifestyle of Synchytrium endobioticum.</title>
        <authorList>
            <person name="van de Vossenberg B.T.L.H."/>
            <person name="Warris S."/>
            <person name="Nguyen H.D.T."/>
            <person name="van Gent-Pelzer M.P.E."/>
            <person name="Joly D.L."/>
            <person name="van de Geest H.C."/>
            <person name="Bonants P.J.M."/>
            <person name="Smith D.S."/>
            <person name="Levesque C.A."/>
            <person name="van der Lee T.A.J."/>
        </authorList>
    </citation>
    <scope>NUCLEOTIDE SEQUENCE [LARGE SCALE GENOMIC DNA]</scope>
    <source>
        <strain evidence="2 3">JEL517</strain>
    </source>
</reference>
<dbReference type="STRING" id="1806994.A0A507BZM0"/>
<dbReference type="SUPFAM" id="SSF53474">
    <property type="entry name" value="alpha/beta-Hydrolases"/>
    <property type="match status" value="1"/>
</dbReference>
<proteinExistence type="predicted"/>
<dbReference type="Gene3D" id="3.40.50.1820">
    <property type="entry name" value="alpha/beta hydrolase"/>
    <property type="match status" value="1"/>
</dbReference>
<accession>A0A507BZM0</accession>
<dbReference type="GO" id="GO:0016787">
    <property type="term" value="F:hydrolase activity"/>
    <property type="evidence" value="ECO:0007669"/>
    <property type="project" value="InterPro"/>
</dbReference>
<name>A0A507BZM0_9FUNG</name>
<dbReference type="PANTHER" id="PTHR46623:SF6">
    <property type="entry name" value="ALPHA_BETA-HYDROLASES SUPERFAMILY PROTEIN"/>
    <property type="match status" value="1"/>
</dbReference>
<evidence type="ECO:0000259" key="1">
    <source>
        <dbReference type="Pfam" id="PF01738"/>
    </source>
</evidence>
<dbReference type="GeneID" id="42006963"/>
<comment type="caution">
    <text evidence="2">The sequence shown here is derived from an EMBL/GenBank/DDBJ whole genome shotgun (WGS) entry which is preliminary data.</text>
</comment>
<dbReference type="PANTHER" id="PTHR46623">
    <property type="entry name" value="CARBOXYMETHYLENEBUTENOLIDASE-RELATED"/>
    <property type="match status" value="1"/>
</dbReference>
<dbReference type="Proteomes" id="UP000319731">
    <property type="component" value="Unassembled WGS sequence"/>
</dbReference>
<keyword evidence="3" id="KW-1185">Reference proteome</keyword>
<gene>
    <name evidence="2" type="ORF">SmJEL517_g05740</name>
</gene>
<dbReference type="InterPro" id="IPR051049">
    <property type="entry name" value="Dienelactone_hydrolase-like"/>
</dbReference>
<dbReference type="Pfam" id="PF01738">
    <property type="entry name" value="DLH"/>
    <property type="match status" value="1"/>
</dbReference>
<dbReference type="InterPro" id="IPR002925">
    <property type="entry name" value="Dienelactn_hydro"/>
</dbReference>